<protein>
    <submittedName>
        <fullName evidence="1">Uncharacterized protein</fullName>
    </submittedName>
</protein>
<proteinExistence type="predicted"/>
<dbReference type="PANTHER" id="PTHR31635:SF196">
    <property type="entry name" value="REVERSE TRANSCRIPTASE DOMAIN-CONTAINING PROTEIN-RELATED"/>
    <property type="match status" value="1"/>
</dbReference>
<evidence type="ECO:0000313" key="1">
    <source>
        <dbReference type="EMBL" id="LAB61114.1"/>
    </source>
</evidence>
<organism evidence="1">
    <name type="scientific">Micrurus surinamensis</name>
    <name type="common">Surinam coral snake</name>
    <dbReference type="NCBI Taxonomy" id="129470"/>
    <lineage>
        <taxon>Eukaryota</taxon>
        <taxon>Metazoa</taxon>
        <taxon>Chordata</taxon>
        <taxon>Craniata</taxon>
        <taxon>Vertebrata</taxon>
        <taxon>Euteleostomi</taxon>
        <taxon>Lepidosauria</taxon>
        <taxon>Squamata</taxon>
        <taxon>Bifurcata</taxon>
        <taxon>Unidentata</taxon>
        <taxon>Episquamata</taxon>
        <taxon>Toxicofera</taxon>
        <taxon>Serpentes</taxon>
        <taxon>Colubroidea</taxon>
        <taxon>Elapidae</taxon>
        <taxon>Elapinae</taxon>
        <taxon>Micrurus</taxon>
    </lineage>
</organism>
<dbReference type="PANTHER" id="PTHR31635">
    <property type="entry name" value="REVERSE TRANSCRIPTASE DOMAIN-CONTAINING PROTEIN-RELATED"/>
    <property type="match status" value="1"/>
</dbReference>
<name>A0A2D4PSY4_MICSU</name>
<sequence>MILAKHKLNVINQEERAKDLKIVKQNFFEYANKLGRWLAHKLKIEWEKRLIPELRDDNGNLQHQMVEKKRIVQNYFEGLYKEEKVNKDNIEQYLKENGLPEIREEQREM</sequence>
<reference evidence="1" key="1">
    <citation type="submission" date="2017-07" db="EMBL/GenBank/DDBJ databases">
        <authorList>
            <person name="Mikheyev A."/>
            <person name="Grau M."/>
        </authorList>
    </citation>
    <scope>NUCLEOTIDE SEQUENCE</scope>
    <source>
        <tissue evidence="1">Venom_gland</tissue>
    </source>
</reference>
<accession>A0A2D4PSY4</accession>
<dbReference type="AlphaFoldDB" id="A0A2D4PSY4"/>
<dbReference type="EMBL" id="IACN01090228">
    <property type="protein sequence ID" value="LAB61114.1"/>
    <property type="molecule type" value="Transcribed_RNA"/>
</dbReference>
<reference evidence="1" key="2">
    <citation type="submission" date="2017-11" db="EMBL/GenBank/DDBJ databases">
        <title>Coralsnake Venomics: Analyses of Venom Gland Transcriptomes and Proteomes of Six Brazilian Taxa.</title>
        <authorList>
            <person name="Aird S.D."/>
            <person name="Jorge da Silva N."/>
            <person name="Qiu L."/>
            <person name="Villar-Briones A."/>
            <person name="Aparecida-Saddi V."/>
            <person name="Campos-Telles M.P."/>
            <person name="Grau M."/>
            <person name="Mikheyev A.S."/>
        </authorList>
    </citation>
    <scope>NUCLEOTIDE SEQUENCE</scope>
    <source>
        <tissue evidence="1">Venom_gland</tissue>
    </source>
</reference>